<dbReference type="PROSITE" id="PS00061">
    <property type="entry name" value="ADH_SHORT"/>
    <property type="match status" value="1"/>
</dbReference>
<proteinExistence type="inferred from homology"/>
<dbReference type="InterPro" id="IPR020904">
    <property type="entry name" value="Sc_DH/Rdtase_CS"/>
</dbReference>
<dbReference type="InterPro" id="IPR002347">
    <property type="entry name" value="SDR_fam"/>
</dbReference>
<reference evidence="5" key="1">
    <citation type="submission" date="2016-10" db="EMBL/GenBank/DDBJ databases">
        <authorList>
            <person name="Varghese N."/>
            <person name="Submissions S."/>
        </authorList>
    </citation>
    <scope>NUCLEOTIDE SEQUENCE [LARGE SCALE GENOMIC DNA]</scope>
    <source>
        <strain evidence="5">MPL-11</strain>
    </source>
</reference>
<evidence type="ECO:0000313" key="5">
    <source>
        <dbReference type="Proteomes" id="UP000199481"/>
    </source>
</evidence>
<dbReference type="PRINTS" id="PR00080">
    <property type="entry name" value="SDRFAMILY"/>
</dbReference>
<dbReference type="EMBL" id="FNJW01000008">
    <property type="protein sequence ID" value="SDQ10499.1"/>
    <property type="molecule type" value="Genomic_DNA"/>
</dbReference>
<dbReference type="Gene3D" id="3.40.50.720">
    <property type="entry name" value="NAD(P)-binding Rossmann-like Domain"/>
    <property type="match status" value="1"/>
</dbReference>
<evidence type="ECO:0000256" key="3">
    <source>
        <dbReference type="RuleBase" id="RU000363"/>
    </source>
</evidence>
<accession>A0A1H0Y5S7</accession>
<dbReference type="Pfam" id="PF00106">
    <property type="entry name" value="adh_short"/>
    <property type="match status" value="1"/>
</dbReference>
<dbReference type="FunFam" id="3.40.50.720:FF:000047">
    <property type="entry name" value="NADP-dependent L-serine/L-allo-threonine dehydrogenase"/>
    <property type="match status" value="1"/>
</dbReference>
<dbReference type="InterPro" id="IPR036291">
    <property type="entry name" value="NAD(P)-bd_dom_sf"/>
</dbReference>
<organism evidence="4 5">
    <name type="scientific">Carnobacterium viridans</name>
    <dbReference type="NCBI Taxonomy" id="174587"/>
    <lineage>
        <taxon>Bacteria</taxon>
        <taxon>Bacillati</taxon>
        <taxon>Bacillota</taxon>
        <taxon>Bacilli</taxon>
        <taxon>Lactobacillales</taxon>
        <taxon>Carnobacteriaceae</taxon>
        <taxon>Carnobacterium</taxon>
    </lineage>
</organism>
<dbReference type="GO" id="GO:0016616">
    <property type="term" value="F:oxidoreductase activity, acting on the CH-OH group of donors, NAD or NADP as acceptor"/>
    <property type="evidence" value="ECO:0007669"/>
    <property type="project" value="UniProtKB-ARBA"/>
</dbReference>
<comment type="similarity">
    <text evidence="1 3">Belongs to the short-chain dehydrogenases/reductases (SDR) family.</text>
</comment>
<dbReference type="PANTHER" id="PTHR44196:SF1">
    <property type="entry name" value="DEHYDROGENASE_REDUCTASE SDR FAMILY MEMBER 7B"/>
    <property type="match status" value="1"/>
</dbReference>
<dbReference type="PANTHER" id="PTHR44196">
    <property type="entry name" value="DEHYDROGENASE/REDUCTASE SDR FAMILY MEMBER 7B"/>
    <property type="match status" value="1"/>
</dbReference>
<name>A0A1H0Y5S7_9LACT</name>
<dbReference type="Proteomes" id="UP000199481">
    <property type="component" value="Unassembled WGS sequence"/>
</dbReference>
<evidence type="ECO:0000313" key="4">
    <source>
        <dbReference type="EMBL" id="SDQ10499.1"/>
    </source>
</evidence>
<keyword evidence="5" id="KW-1185">Reference proteome</keyword>
<dbReference type="PRINTS" id="PR00081">
    <property type="entry name" value="GDHRDH"/>
</dbReference>
<sequence length="267" mass="29355">MRKKTDTLKNKVVFITGASTGLGEKIAYEAAKKGAIVVVSARREDLLLQVKEKCEQLSSKPAFAFGLDVSDPEQVKKVITEIYQTVGTVDVLVNNAGFGHFEEALTFDMDVAERMFRVNVLGLMYVTQLVAIEMAERHQGHIINIASQAGKMATPKSTIYSASKFAVIGYSNALRLELKPLNIFVTTVNPGPIETNFFDIADESGTYLEKVGHMVLNAEVVAGRIVSLMGTPRRELNMPALLEIAGKFYTLFPRIGDYLAGDLFNNK</sequence>
<gene>
    <name evidence="4" type="ORF">SAMN04487752_0720</name>
</gene>
<evidence type="ECO:0008006" key="6">
    <source>
        <dbReference type="Google" id="ProtNLM"/>
    </source>
</evidence>
<evidence type="ECO:0000256" key="1">
    <source>
        <dbReference type="ARBA" id="ARBA00006484"/>
    </source>
</evidence>
<dbReference type="AlphaFoldDB" id="A0A1H0Y5S7"/>
<protein>
    <recommendedName>
        <fullName evidence="6">Short-chain dehydrogenase</fullName>
    </recommendedName>
</protein>
<evidence type="ECO:0000256" key="2">
    <source>
        <dbReference type="ARBA" id="ARBA00023002"/>
    </source>
</evidence>
<keyword evidence="2" id="KW-0560">Oxidoreductase</keyword>
<dbReference type="SUPFAM" id="SSF51735">
    <property type="entry name" value="NAD(P)-binding Rossmann-fold domains"/>
    <property type="match status" value="1"/>
</dbReference>
<dbReference type="GO" id="GO:0016020">
    <property type="term" value="C:membrane"/>
    <property type="evidence" value="ECO:0007669"/>
    <property type="project" value="TreeGrafter"/>
</dbReference>